<evidence type="ECO:0000313" key="2">
    <source>
        <dbReference type="EMBL" id="CAH2090270.1"/>
    </source>
</evidence>
<dbReference type="EMBL" id="CAKOGL010000009">
    <property type="protein sequence ID" value="CAH2090270.1"/>
    <property type="molecule type" value="Genomic_DNA"/>
</dbReference>
<dbReference type="AlphaFoldDB" id="A0AAU9TXH9"/>
<keyword evidence="3" id="KW-1185">Reference proteome</keyword>
<protein>
    <submittedName>
        <fullName evidence="2">Uncharacterized protein</fullName>
    </submittedName>
</protein>
<proteinExistence type="predicted"/>
<comment type="caution">
    <text evidence="2">The sequence shown here is derived from an EMBL/GenBank/DDBJ whole genome shotgun (WGS) entry which is preliminary data.</text>
</comment>
<evidence type="ECO:0000256" key="1">
    <source>
        <dbReference type="SAM" id="MobiDB-lite"/>
    </source>
</evidence>
<feature type="compositionally biased region" description="Polar residues" evidence="1">
    <location>
        <begin position="67"/>
        <end position="121"/>
    </location>
</feature>
<gene>
    <name evidence="2" type="ORF">EEDITHA_LOCUS6241</name>
</gene>
<dbReference type="Proteomes" id="UP001153954">
    <property type="component" value="Unassembled WGS sequence"/>
</dbReference>
<name>A0AAU9TXH9_EUPED</name>
<accession>A0AAU9TXH9</accession>
<organism evidence="2 3">
    <name type="scientific">Euphydryas editha</name>
    <name type="common">Edith's checkerspot</name>
    <dbReference type="NCBI Taxonomy" id="104508"/>
    <lineage>
        <taxon>Eukaryota</taxon>
        <taxon>Metazoa</taxon>
        <taxon>Ecdysozoa</taxon>
        <taxon>Arthropoda</taxon>
        <taxon>Hexapoda</taxon>
        <taxon>Insecta</taxon>
        <taxon>Pterygota</taxon>
        <taxon>Neoptera</taxon>
        <taxon>Endopterygota</taxon>
        <taxon>Lepidoptera</taxon>
        <taxon>Glossata</taxon>
        <taxon>Ditrysia</taxon>
        <taxon>Papilionoidea</taxon>
        <taxon>Nymphalidae</taxon>
        <taxon>Nymphalinae</taxon>
        <taxon>Euphydryas</taxon>
    </lineage>
</organism>
<reference evidence="2" key="1">
    <citation type="submission" date="2022-03" db="EMBL/GenBank/DDBJ databases">
        <authorList>
            <person name="Tunstrom K."/>
        </authorList>
    </citation>
    <scope>NUCLEOTIDE SEQUENCE</scope>
</reference>
<evidence type="ECO:0000313" key="3">
    <source>
        <dbReference type="Proteomes" id="UP001153954"/>
    </source>
</evidence>
<sequence>MQEAHALTETGSVTIQDKDLSIFVAFATLTFASEIDDAEQKKREAGKSNGLNAIPTGAQKSDYPYNIHSQTSSPQNPIQSYQNQIPNSFYPSQTSSQYFSSNHPESSISNTQHTHVSPQPTQSQFIPINFVPNPGYQSKYQVIPQKQNLQLAILQQPTISQAPILHYPHTFYSPNPANHIGQSTLLGLGQSHFSFGPSFHPLSFSGHFLSQPSTMVVLPQSHPSLYNNLVYPNPTQSFYNYYPSPSQAKYSYSSGASPSNEYEKLQTSVQQSVLKEDNGVNVPSADYITSSDSNSGYKNIYNSRNTYTKT</sequence>
<feature type="region of interest" description="Disordered" evidence="1">
    <location>
        <begin position="41"/>
        <end position="121"/>
    </location>
</feature>